<dbReference type="RefSeq" id="WP_354087489.1">
    <property type="nucleotide sequence ID" value="NZ_JBEPTF010000001.1"/>
</dbReference>
<dbReference type="EMBL" id="JBEPTF010000001">
    <property type="protein sequence ID" value="MET4682542.1"/>
    <property type="molecule type" value="Genomic_DNA"/>
</dbReference>
<evidence type="ECO:0000259" key="1">
    <source>
        <dbReference type="Pfam" id="PF24693"/>
    </source>
</evidence>
<dbReference type="Proteomes" id="UP001549313">
    <property type="component" value="Unassembled WGS sequence"/>
</dbReference>
<gene>
    <name evidence="2" type="ORF">ABIE19_000451</name>
</gene>
<dbReference type="InterPro" id="IPR056077">
    <property type="entry name" value="DUF7660"/>
</dbReference>
<protein>
    <recommendedName>
        <fullName evidence="1">DUF7660 domain-containing protein</fullName>
    </recommendedName>
</protein>
<comment type="caution">
    <text evidence="2">The sequence shown here is derived from an EMBL/GenBank/DDBJ whole genome shotgun (WGS) entry which is preliminary data.</text>
</comment>
<name>A0ABV2R9D5_9CAUL</name>
<feature type="domain" description="DUF7660" evidence="1">
    <location>
        <begin position="15"/>
        <end position="87"/>
    </location>
</feature>
<accession>A0ABV2R9D5</accession>
<dbReference type="Pfam" id="PF24693">
    <property type="entry name" value="DUF7660"/>
    <property type="match status" value="1"/>
</dbReference>
<keyword evidence="3" id="KW-1185">Reference proteome</keyword>
<sequence>MTGDELFEFSASVKNRQDFIKFIKYLNDDFRERRSEWQNDDLSEFLEGLSGFANDMNGFYKNMGEVVDVEMITWRMAAQMLLAASVYGN</sequence>
<evidence type="ECO:0000313" key="3">
    <source>
        <dbReference type="Proteomes" id="UP001549313"/>
    </source>
</evidence>
<proteinExistence type="predicted"/>
<evidence type="ECO:0000313" key="2">
    <source>
        <dbReference type="EMBL" id="MET4682542.1"/>
    </source>
</evidence>
<reference evidence="2 3" key="1">
    <citation type="submission" date="2024-06" db="EMBL/GenBank/DDBJ databases">
        <title>Sorghum-associated microbial communities from plants grown in Nebraska, USA.</title>
        <authorList>
            <person name="Schachtman D."/>
        </authorList>
    </citation>
    <scope>NUCLEOTIDE SEQUENCE [LARGE SCALE GENOMIC DNA]</scope>
    <source>
        <strain evidence="2 3">2814</strain>
    </source>
</reference>
<organism evidence="2 3">
    <name type="scientific">Brevundimonas faecalis</name>
    <dbReference type="NCBI Taxonomy" id="947378"/>
    <lineage>
        <taxon>Bacteria</taxon>
        <taxon>Pseudomonadati</taxon>
        <taxon>Pseudomonadota</taxon>
        <taxon>Alphaproteobacteria</taxon>
        <taxon>Caulobacterales</taxon>
        <taxon>Caulobacteraceae</taxon>
        <taxon>Brevundimonas</taxon>
    </lineage>
</organism>